<sequence>MTNNSLYDTRPSTPFALLSDESSNSIPRTSVREARRQDSNIFSLPLELRQHILSYAFCEAVEQDIAFNTKLQKKLTRLPSHAVSAPEYLTPERLPEHLRKPRIEDGYIISRNTWCQRHLGCTGCRMCRRPVHFHERPPCVPRIHAMANKLSAVNLQLKEEVKFVFNQCLDQFRSEEEQIRIQEAGPDDKEIHFD</sequence>
<reference evidence="2 3" key="1">
    <citation type="submission" date="2019-04" db="EMBL/GenBank/DDBJ databases">
        <title>High contiguity whole genome sequence and gene annotation resource for two Venturia nashicola isolates.</title>
        <authorList>
            <person name="Prokchorchik M."/>
            <person name="Won K."/>
            <person name="Lee Y."/>
            <person name="Choi E.D."/>
            <person name="Segonzac C."/>
            <person name="Sohn K.H."/>
        </authorList>
    </citation>
    <scope>NUCLEOTIDE SEQUENCE [LARGE SCALE GENOMIC DNA]</scope>
    <source>
        <strain evidence="2 3">PRI2</strain>
    </source>
</reference>
<accession>A0A4Z1P8V9</accession>
<protein>
    <submittedName>
        <fullName evidence="2">Uncharacterized protein</fullName>
    </submittedName>
</protein>
<comment type="caution">
    <text evidence="2">The sequence shown here is derived from an EMBL/GenBank/DDBJ whole genome shotgun (WGS) entry which is preliminary data.</text>
</comment>
<dbReference type="EMBL" id="SNSC02000004">
    <property type="protein sequence ID" value="TID24935.1"/>
    <property type="molecule type" value="Genomic_DNA"/>
</dbReference>
<dbReference type="OrthoDB" id="10320915at2759"/>
<organism evidence="2 3">
    <name type="scientific">Venturia nashicola</name>
    <dbReference type="NCBI Taxonomy" id="86259"/>
    <lineage>
        <taxon>Eukaryota</taxon>
        <taxon>Fungi</taxon>
        <taxon>Dikarya</taxon>
        <taxon>Ascomycota</taxon>
        <taxon>Pezizomycotina</taxon>
        <taxon>Dothideomycetes</taxon>
        <taxon>Pleosporomycetidae</taxon>
        <taxon>Venturiales</taxon>
        <taxon>Venturiaceae</taxon>
        <taxon>Venturia</taxon>
    </lineage>
</organism>
<dbReference type="Proteomes" id="UP000298493">
    <property type="component" value="Unassembled WGS sequence"/>
</dbReference>
<name>A0A4Z1P8V9_9PEZI</name>
<feature type="compositionally biased region" description="Polar residues" evidence="1">
    <location>
        <begin position="1"/>
        <end position="12"/>
    </location>
</feature>
<gene>
    <name evidence="2" type="ORF">E6O75_ATG04140</name>
</gene>
<evidence type="ECO:0000313" key="2">
    <source>
        <dbReference type="EMBL" id="TID24935.1"/>
    </source>
</evidence>
<dbReference type="AlphaFoldDB" id="A0A4Z1P8V9"/>
<keyword evidence="3" id="KW-1185">Reference proteome</keyword>
<evidence type="ECO:0000313" key="3">
    <source>
        <dbReference type="Proteomes" id="UP000298493"/>
    </source>
</evidence>
<feature type="region of interest" description="Disordered" evidence="1">
    <location>
        <begin position="1"/>
        <end position="22"/>
    </location>
</feature>
<proteinExistence type="predicted"/>
<evidence type="ECO:0000256" key="1">
    <source>
        <dbReference type="SAM" id="MobiDB-lite"/>
    </source>
</evidence>